<dbReference type="Pfam" id="PF00356">
    <property type="entry name" value="LacI"/>
    <property type="match status" value="1"/>
</dbReference>
<sequence>MTTSRPGRATLATIAQAAGVSIATVSKVVNGRDDVSPGTRAMVEELLRRHYYTGRGGTRQPTVEVVFAGPLAAYSNEVLEGVLRAAAEPPGVAVMLSKGRTGIDTGAGAPVTPTSWALGVAKAGRSAVISVSNEMTVEDATALAGANVPLVVIDPLTPAGADVTSVGATNYAGGISAAEHLLSLGHTRVAYLGGDLEAGCNQARWQGFRSTLETAGHPVRDDLVLHETFRYAAGVAAGGALLDRQHPPTAVFAGSDEIAVGLIEACRRRGVRVPEDLSVVGFDDTQLAEFCSPPLTVVRQPLREMGRVALRTALRLAAGASVDSHHVELATSLVVRASTAAPRQR</sequence>
<dbReference type="SUPFAM" id="SSF53822">
    <property type="entry name" value="Periplasmic binding protein-like I"/>
    <property type="match status" value="1"/>
</dbReference>
<gene>
    <name evidence="5" type="ORF">KIH74_18490</name>
</gene>
<keyword evidence="6" id="KW-1185">Reference proteome</keyword>
<dbReference type="InterPro" id="IPR046335">
    <property type="entry name" value="LacI/GalR-like_sensor"/>
</dbReference>
<dbReference type="InterPro" id="IPR010982">
    <property type="entry name" value="Lambda_DNA-bd_dom_sf"/>
</dbReference>
<keyword evidence="2 5" id="KW-0238">DNA-binding</keyword>
<evidence type="ECO:0000259" key="4">
    <source>
        <dbReference type="PROSITE" id="PS50932"/>
    </source>
</evidence>
<proteinExistence type="predicted"/>
<evidence type="ECO:0000256" key="3">
    <source>
        <dbReference type="ARBA" id="ARBA00023163"/>
    </source>
</evidence>
<dbReference type="PANTHER" id="PTHR30146:SF153">
    <property type="entry name" value="LACTOSE OPERON REPRESSOR"/>
    <property type="match status" value="1"/>
</dbReference>
<dbReference type="Gene3D" id="1.10.260.40">
    <property type="entry name" value="lambda repressor-like DNA-binding domains"/>
    <property type="match status" value="1"/>
</dbReference>
<accession>A0ABS5TMW4</accession>
<name>A0ABS5TMW4_9ACTN</name>
<comment type="caution">
    <text evidence="5">The sequence shown here is derived from an EMBL/GenBank/DDBJ whole genome shotgun (WGS) entry which is preliminary data.</text>
</comment>
<dbReference type="RefSeq" id="WP_214157218.1">
    <property type="nucleotide sequence ID" value="NZ_JAHBAY010000007.1"/>
</dbReference>
<protein>
    <submittedName>
        <fullName evidence="5">LacI family DNA-binding transcriptional regulator</fullName>
    </submittedName>
</protein>
<keyword evidence="1" id="KW-0805">Transcription regulation</keyword>
<dbReference type="GO" id="GO:0003677">
    <property type="term" value="F:DNA binding"/>
    <property type="evidence" value="ECO:0007669"/>
    <property type="project" value="UniProtKB-KW"/>
</dbReference>
<evidence type="ECO:0000313" key="6">
    <source>
        <dbReference type="Proteomes" id="UP001197247"/>
    </source>
</evidence>
<dbReference type="PROSITE" id="PS50932">
    <property type="entry name" value="HTH_LACI_2"/>
    <property type="match status" value="1"/>
</dbReference>
<dbReference type="Gene3D" id="3.40.50.2300">
    <property type="match status" value="2"/>
</dbReference>
<dbReference type="Pfam" id="PF13377">
    <property type="entry name" value="Peripla_BP_3"/>
    <property type="match status" value="1"/>
</dbReference>
<dbReference type="InterPro" id="IPR028082">
    <property type="entry name" value="Peripla_BP_I"/>
</dbReference>
<dbReference type="SUPFAM" id="SSF47413">
    <property type="entry name" value="lambda repressor-like DNA-binding domains"/>
    <property type="match status" value="1"/>
</dbReference>
<organism evidence="5 6">
    <name type="scientific">Kineosporia corallincola</name>
    <dbReference type="NCBI Taxonomy" id="2835133"/>
    <lineage>
        <taxon>Bacteria</taxon>
        <taxon>Bacillati</taxon>
        <taxon>Actinomycetota</taxon>
        <taxon>Actinomycetes</taxon>
        <taxon>Kineosporiales</taxon>
        <taxon>Kineosporiaceae</taxon>
        <taxon>Kineosporia</taxon>
    </lineage>
</organism>
<dbReference type="PANTHER" id="PTHR30146">
    <property type="entry name" value="LACI-RELATED TRANSCRIPTIONAL REPRESSOR"/>
    <property type="match status" value="1"/>
</dbReference>
<dbReference type="Proteomes" id="UP001197247">
    <property type="component" value="Unassembled WGS sequence"/>
</dbReference>
<dbReference type="SMART" id="SM00354">
    <property type="entry name" value="HTH_LACI"/>
    <property type="match status" value="1"/>
</dbReference>
<dbReference type="CDD" id="cd01392">
    <property type="entry name" value="HTH_LacI"/>
    <property type="match status" value="1"/>
</dbReference>
<dbReference type="InterPro" id="IPR000843">
    <property type="entry name" value="HTH_LacI"/>
</dbReference>
<evidence type="ECO:0000313" key="5">
    <source>
        <dbReference type="EMBL" id="MBT0770934.1"/>
    </source>
</evidence>
<keyword evidence="3" id="KW-0804">Transcription</keyword>
<reference evidence="5 6" key="1">
    <citation type="submission" date="2021-05" db="EMBL/GenBank/DDBJ databases">
        <title>Kineosporia and Streptomyces sp. nov. two new marine actinobacteria isolated from Coral.</title>
        <authorList>
            <person name="Buangrab K."/>
            <person name="Sutthacheep M."/>
            <person name="Yeemin T."/>
            <person name="Harunari E."/>
            <person name="Igarashi Y."/>
            <person name="Kanchanasin P."/>
            <person name="Tanasupawat S."/>
            <person name="Phongsopitanun W."/>
        </authorList>
    </citation>
    <scope>NUCLEOTIDE SEQUENCE [LARGE SCALE GENOMIC DNA]</scope>
    <source>
        <strain evidence="5 6">J2-2</strain>
    </source>
</reference>
<dbReference type="EMBL" id="JAHBAY010000007">
    <property type="protein sequence ID" value="MBT0770934.1"/>
    <property type="molecule type" value="Genomic_DNA"/>
</dbReference>
<evidence type="ECO:0000256" key="2">
    <source>
        <dbReference type="ARBA" id="ARBA00023125"/>
    </source>
</evidence>
<feature type="domain" description="HTH lacI-type" evidence="4">
    <location>
        <begin position="9"/>
        <end position="50"/>
    </location>
</feature>
<evidence type="ECO:0000256" key="1">
    <source>
        <dbReference type="ARBA" id="ARBA00023015"/>
    </source>
</evidence>